<keyword evidence="1" id="KW-1185">Reference proteome</keyword>
<name>A0A915DRR7_9BILA</name>
<accession>A0A915DRR7</accession>
<sequence length="107" mass="12876">MNYDHRRYVRCSNDFTVNFIIEAAPESLPLKSLNSKQLINHRNPAEADELIKPLFRLEKFRNFVEKLLEGQDIEVNFNNLQMDNDDMDALEDWENWRHQIIHHPNQQ</sequence>
<organism evidence="1 2">
    <name type="scientific">Ditylenchus dipsaci</name>
    <dbReference type="NCBI Taxonomy" id="166011"/>
    <lineage>
        <taxon>Eukaryota</taxon>
        <taxon>Metazoa</taxon>
        <taxon>Ecdysozoa</taxon>
        <taxon>Nematoda</taxon>
        <taxon>Chromadorea</taxon>
        <taxon>Rhabditida</taxon>
        <taxon>Tylenchina</taxon>
        <taxon>Tylenchomorpha</taxon>
        <taxon>Sphaerularioidea</taxon>
        <taxon>Anguinidae</taxon>
        <taxon>Anguininae</taxon>
        <taxon>Ditylenchus</taxon>
    </lineage>
</organism>
<proteinExistence type="predicted"/>
<dbReference type="Proteomes" id="UP000887574">
    <property type="component" value="Unplaced"/>
</dbReference>
<dbReference type="WBParaSite" id="jg22449">
    <property type="protein sequence ID" value="jg22449"/>
    <property type="gene ID" value="jg22449"/>
</dbReference>
<protein>
    <submittedName>
        <fullName evidence="2">Uncharacterized protein</fullName>
    </submittedName>
</protein>
<dbReference type="AlphaFoldDB" id="A0A915DRR7"/>
<evidence type="ECO:0000313" key="2">
    <source>
        <dbReference type="WBParaSite" id="jg22449"/>
    </source>
</evidence>
<evidence type="ECO:0000313" key="1">
    <source>
        <dbReference type="Proteomes" id="UP000887574"/>
    </source>
</evidence>
<reference evidence="2" key="1">
    <citation type="submission" date="2022-11" db="UniProtKB">
        <authorList>
            <consortium name="WormBaseParasite"/>
        </authorList>
    </citation>
    <scope>IDENTIFICATION</scope>
</reference>